<dbReference type="PANTHER" id="PTHR30442:SF0">
    <property type="entry name" value="FE(3+) DICITRATE TRANSPORT PROTEIN FECA"/>
    <property type="match status" value="1"/>
</dbReference>
<evidence type="ECO:0000259" key="10">
    <source>
        <dbReference type="Pfam" id="PF07715"/>
    </source>
</evidence>
<sequence>MKVKTVIAINIATGLSVCSIPHLLYAQERDNIGSIMVNDKTATIKERDRKGADDQYDKDESNIYISKEEIERYKGTNPADTINHAVGVYSGDARNSGALDPNVRGIQGQGRVPVTVDGTEQAITVWRGYNGANNRNYIDPNMISSIKVMKSATLDRDVRTSTGGGIAITTIGIDDVVDVDEQFGFDIKLETSSNSTKPRINRLNHGVDYRDDKRLLETLDYQKFRGIYFQDHQVLVDPHSKGNANFFNLQDNAARFAIGTRQEKFDLMLAYSYRNQGNYFAGSRGADQYYGEIITYDPKQPQKAIDPYMPFVAKIYAPNKEVGNTSNEMSTLLAKLNFMLPNAQDVSLGYLRTTSHYGEIMPSQIRYHDLTGNIPQWPLANLTLNTFYANYSFKPESNSWVDFRIGYWLTKTDLNSNTAGGQPREPMQRDWSYEYKNNKKPRNPSIDGTLVNGIKLNQLNDRYGVSLSNKFQLMPEFKITLMGNLIDEKIGSRDDVYNSNAVPISGLFRAVPREGKRREYNGAVRLDWQPTDWLSLNAGAQYISYWSRDTLKERRIAVKDATFARVSRKIARNSQLSRVLTQEEYKKINSYIDEKNNRYIDLDNGRFTKTRFIEKALDLPKGSLNKAAYRYQVTPHAQKFEFRLYENKHIKWKFDDNNRLTRENNPYYNGEIDLKKEVVDPVTGLVAKRLMASDAEGKKWDEIRFTEAERFKKPKRNEDAAWAPAFGATVYITDNDRIFARYLETVRMPSLFEDTVGFSSSRGVSYVPPTFLPERSHTIEVGYVRNFQELLNAQNHADFRINYYNTVVSNAFDRDMDLIFTQVDKHKTAGIELLARYDNGWVFGDLGLDYRLKNEVCDEISFMEMDPYNQHGGSECTTAGFPGGYLRTQLQPKYSIHANFGLRFLDEALEVGSRMRYHSKAQNEDEKAMMNKYPYHFAPLNNSPMRWNAIFTTDAYVNYQVNKDLSLELLATNLLDEYYIDPLTRSMMPAPGRAIRFNVTSKF</sequence>
<evidence type="ECO:0000259" key="9">
    <source>
        <dbReference type="Pfam" id="PF00593"/>
    </source>
</evidence>
<evidence type="ECO:0000256" key="7">
    <source>
        <dbReference type="ARBA" id="ARBA00023237"/>
    </source>
</evidence>
<dbReference type="OrthoDB" id="6046653at2"/>
<dbReference type="PANTHER" id="PTHR30442">
    <property type="entry name" value="IRON III DICITRATE TRANSPORT PROTEIN FECA"/>
    <property type="match status" value="1"/>
</dbReference>
<evidence type="ECO:0000313" key="11">
    <source>
        <dbReference type="EMBL" id="OAT54673.1"/>
    </source>
</evidence>
<keyword evidence="12" id="KW-1185">Reference proteome</keyword>
<evidence type="ECO:0000256" key="6">
    <source>
        <dbReference type="ARBA" id="ARBA00023136"/>
    </source>
</evidence>
<gene>
    <name evidence="11" type="ORF">M998_0367</name>
</gene>
<keyword evidence="7" id="KW-0998">Cell outer membrane</keyword>
<dbReference type="RefSeq" id="WP_068907243.1">
    <property type="nucleotide sequence ID" value="NZ_LXEW01000009.1"/>
</dbReference>
<feature type="domain" description="TonB-dependent receptor plug" evidence="10">
    <location>
        <begin position="61"/>
        <end position="153"/>
    </location>
</feature>
<dbReference type="GO" id="GO:0033214">
    <property type="term" value="P:siderophore-iron import into cell"/>
    <property type="evidence" value="ECO:0007669"/>
    <property type="project" value="TreeGrafter"/>
</dbReference>
<dbReference type="GO" id="GO:0009279">
    <property type="term" value="C:cell outer membrane"/>
    <property type="evidence" value="ECO:0007669"/>
    <property type="project" value="UniProtKB-SubCell"/>
</dbReference>
<dbReference type="Pfam" id="PF00593">
    <property type="entry name" value="TonB_dep_Rec_b-barrel"/>
    <property type="match status" value="1"/>
</dbReference>
<comment type="similarity">
    <text evidence="8">Belongs to the TonB-dependent receptor family.</text>
</comment>
<dbReference type="InterPro" id="IPR012910">
    <property type="entry name" value="Plug_dom"/>
</dbReference>
<dbReference type="SUPFAM" id="SSF56935">
    <property type="entry name" value="Porins"/>
    <property type="match status" value="1"/>
</dbReference>
<feature type="domain" description="TonB-dependent receptor-like beta-barrel" evidence="9">
    <location>
        <begin position="379"/>
        <end position="974"/>
    </location>
</feature>
<keyword evidence="6 8" id="KW-0472">Membrane</keyword>
<evidence type="ECO:0000256" key="1">
    <source>
        <dbReference type="ARBA" id="ARBA00004571"/>
    </source>
</evidence>
<dbReference type="Pfam" id="PF07715">
    <property type="entry name" value="Plug"/>
    <property type="match status" value="1"/>
</dbReference>
<dbReference type="InterPro" id="IPR039426">
    <property type="entry name" value="TonB-dep_rcpt-like"/>
</dbReference>
<comment type="caution">
    <text evidence="11">The sequence shown here is derived from an EMBL/GenBank/DDBJ whole genome shotgun (WGS) entry which is preliminary data.</text>
</comment>
<dbReference type="Gene3D" id="2.170.130.10">
    <property type="entry name" value="TonB-dependent receptor, plug domain"/>
    <property type="match status" value="1"/>
</dbReference>
<evidence type="ECO:0000256" key="8">
    <source>
        <dbReference type="RuleBase" id="RU003357"/>
    </source>
</evidence>
<dbReference type="InterPro" id="IPR036942">
    <property type="entry name" value="Beta-barrel_TonB_sf"/>
</dbReference>
<evidence type="ECO:0000256" key="5">
    <source>
        <dbReference type="ARBA" id="ARBA00023077"/>
    </source>
</evidence>
<dbReference type="PATRIC" id="fig|1354272.4.peg.381"/>
<keyword evidence="3" id="KW-1134">Transmembrane beta strand</keyword>
<evidence type="ECO:0000256" key="3">
    <source>
        <dbReference type="ARBA" id="ARBA00022452"/>
    </source>
</evidence>
<keyword evidence="2" id="KW-0813">Transport</keyword>
<evidence type="ECO:0000256" key="4">
    <source>
        <dbReference type="ARBA" id="ARBA00022692"/>
    </source>
</evidence>
<keyword evidence="5 8" id="KW-0798">TonB box</keyword>
<keyword evidence="4" id="KW-0812">Transmembrane</keyword>
<dbReference type="EMBL" id="LXEW01000009">
    <property type="protein sequence ID" value="OAT54673.1"/>
    <property type="molecule type" value="Genomic_DNA"/>
</dbReference>
<reference evidence="11 12" key="1">
    <citation type="submission" date="2016-04" db="EMBL/GenBank/DDBJ databases">
        <title>ATOL: Assembling a taxonomically balanced genome-scale reconstruction of the evolutionary history of the Enterobacteriaceae.</title>
        <authorList>
            <person name="Plunkett G.III."/>
            <person name="Neeno-Eckwall E.C."/>
            <person name="Glasner J.D."/>
            <person name="Perna N.T."/>
        </authorList>
    </citation>
    <scope>NUCLEOTIDE SEQUENCE [LARGE SCALE GENOMIC DNA]</scope>
    <source>
        <strain evidence="11 12">ATCC 35613</strain>
    </source>
</reference>
<comment type="subcellular location">
    <subcellularLocation>
        <location evidence="1">Cell outer membrane</location>
        <topology evidence="1">Multi-pass membrane protein</topology>
    </subcellularLocation>
</comment>
<dbReference type="Gene3D" id="2.40.170.20">
    <property type="entry name" value="TonB-dependent receptor, beta-barrel domain"/>
    <property type="match status" value="1"/>
</dbReference>
<evidence type="ECO:0000313" key="12">
    <source>
        <dbReference type="Proteomes" id="UP000078224"/>
    </source>
</evidence>
<accession>A0A1B7K3H6</accession>
<evidence type="ECO:0000256" key="2">
    <source>
        <dbReference type="ARBA" id="ARBA00022448"/>
    </source>
</evidence>
<proteinExistence type="inferred from homology"/>
<protein>
    <submittedName>
        <fullName evidence="11">Putative TonB-dependent hemin receptor</fullName>
    </submittedName>
</protein>
<keyword evidence="11" id="KW-0675">Receptor</keyword>
<dbReference type="AlphaFoldDB" id="A0A1B7K3H6"/>
<organism evidence="11 12">
    <name type="scientific">Providencia heimbachae ATCC 35613</name>
    <dbReference type="NCBI Taxonomy" id="1354272"/>
    <lineage>
        <taxon>Bacteria</taxon>
        <taxon>Pseudomonadati</taxon>
        <taxon>Pseudomonadota</taxon>
        <taxon>Gammaproteobacteria</taxon>
        <taxon>Enterobacterales</taxon>
        <taxon>Morganellaceae</taxon>
        <taxon>Providencia</taxon>
    </lineage>
</organism>
<dbReference type="Proteomes" id="UP000078224">
    <property type="component" value="Unassembled WGS sequence"/>
</dbReference>
<name>A0A1B7K3H6_9GAMM</name>
<dbReference type="InterPro" id="IPR037066">
    <property type="entry name" value="Plug_dom_sf"/>
</dbReference>
<dbReference type="InterPro" id="IPR000531">
    <property type="entry name" value="Beta-barrel_TonB"/>
</dbReference>